<dbReference type="PANTHER" id="PTHR21219">
    <property type="entry name" value="FI19613P1"/>
    <property type="match status" value="1"/>
</dbReference>
<keyword evidence="6" id="KW-1185">Reference proteome</keyword>
<dbReference type="Proteomes" id="UP000682733">
    <property type="component" value="Unassembled WGS sequence"/>
</dbReference>
<comment type="caution">
    <text evidence="2">The sequence shown here is derived from an EMBL/GenBank/DDBJ whole genome shotgun (WGS) entry which is preliminary data.</text>
</comment>
<protein>
    <submittedName>
        <fullName evidence="2">Uncharacterized protein</fullName>
    </submittedName>
</protein>
<proteinExistence type="predicted"/>
<evidence type="ECO:0000313" key="3">
    <source>
        <dbReference type="EMBL" id="CAF1105119.1"/>
    </source>
</evidence>
<dbReference type="EMBL" id="CAJOBC010004157">
    <property type="protein sequence ID" value="CAF3816962.1"/>
    <property type="molecule type" value="Genomic_DNA"/>
</dbReference>
<evidence type="ECO:0000313" key="5">
    <source>
        <dbReference type="EMBL" id="CAF3868419.1"/>
    </source>
</evidence>
<dbReference type="Proteomes" id="UP000677228">
    <property type="component" value="Unassembled WGS sequence"/>
</dbReference>
<feature type="region of interest" description="Disordered" evidence="1">
    <location>
        <begin position="397"/>
        <end position="423"/>
    </location>
</feature>
<evidence type="ECO:0000313" key="2">
    <source>
        <dbReference type="EMBL" id="CAF1047198.1"/>
    </source>
</evidence>
<dbReference type="Proteomes" id="UP000663829">
    <property type="component" value="Unassembled WGS sequence"/>
</dbReference>
<accession>A0A814KBK9</accession>
<feature type="compositionally biased region" description="Low complexity" evidence="1">
    <location>
        <begin position="282"/>
        <end position="305"/>
    </location>
</feature>
<gene>
    <name evidence="2" type="ORF">GPM918_LOCUS16091</name>
    <name evidence="3" type="ORF">OVA965_LOCUS19484</name>
    <name evidence="4" type="ORF">SRO942_LOCUS16091</name>
    <name evidence="5" type="ORF">TMI583_LOCUS19547</name>
</gene>
<dbReference type="EMBL" id="CAJOBA010010891">
    <property type="protein sequence ID" value="CAF3868419.1"/>
    <property type="molecule type" value="Genomic_DNA"/>
</dbReference>
<organism evidence="2 6">
    <name type="scientific">Didymodactylos carnosus</name>
    <dbReference type="NCBI Taxonomy" id="1234261"/>
    <lineage>
        <taxon>Eukaryota</taxon>
        <taxon>Metazoa</taxon>
        <taxon>Spiralia</taxon>
        <taxon>Gnathifera</taxon>
        <taxon>Rotifera</taxon>
        <taxon>Eurotatoria</taxon>
        <taxon>Bdelloidea</taxon>
        <taxon>Philodinida</taxon>
        <taxon>Philodinidae</taxon>
        <taxon>Didymodactylos</taxon>
    </lineage>
</organism>
<dbReference type="EMBL" id="CAJNOK010010055">
    <property type="protein sequence ID" value="CAF1105119.1"/>
    <property type="molecule type" value="Genomic_DNA"/>
</dbReference>
<feature type="compositionally biased region" description="Polar residues" evidence="1">
    <location>
        <begin position="400"/>
        <end position="411"/>
    </location>
</feature>
<dbReference type="EMBL" id="CAJNOQ010004157">
    <property type="protein sequence ID" value="CAF1047198.1"/>
    <property type="molecule type" value="Genomic_DNA"/>
</dbReference>
<dbReference type="Proteomes" id="UP000681722">
    <property type="component" value="Unassembled WGS sequence"/>
</dbReference>
<evidence type="ECO:0000313" key="4">
    <source>
        <dbReference type="EMBL" id="CAF3816962.1"/>
    </source>
</evidence>
<feature type="region of interest" description="Disordered" evidence="1">
    <location>
        <begin position="281"/>
        <end position="337"/>
    </location>
</feature>
<feature type="compositionally biased region" description="Basic residues" evidence="1">
    <location>
        <begin position="306"/>
        <end position="323"/>
    </location>
</feature>
<reference evidence="2" key="1">
    <citation type="submission" date="2021-02" db="EMBL/GenBank/DDBJ databases">
        <authorList>
            <person name="Nowell W R."/>
        </authorList>
    </citation>
    <scope>NUCLEOTIDE SEQUENCE</scope>
</reference>
<dbReference type="PANTHER" id="PTHR21219:SF3">
    <property type="entry name" value="FI19613P1"/>
    <property type="match status" value="1"/>
</dbReference>
<evidence type="ECO:0000313" key="6">
    <source>
        <dbReference type="Proteomes" id="UP000663829"/>
    </source>
</evidence>
<evidence type="ECO:0000256" key="1">
    <source>
        <dbReference type="SAM" id="MobiDB-lite"/>
    </source>
</evidence>
<dbReference type="OrthoDB" id="10007483at2759"/>
<dbReference type="AlphaFoldDB" id="A0A814KBK9"/>
<name>A0A814KBK9_9BILA</name>
<sequence>MIYSPEYTTNIDQQHQQQLQQIIYEDDQQSLQYLEQPQAHIDSSQPLAKCSVLYLGTALSSPGQRGIDAVQEPLSRRYPVDGTDTVRGIEAWLSVYENGLQLQFACDPSVVLFYPIRSLVYCASIRFATRTQTGAQFPSGWRFVPLDSPAAARVENTQNPPLYCSIFRRTRHLPVDECHCFVTKTRQAALALVQACFSAYQATSTQQDCSKVPLYFKVDDYGSKNKEIDSEIRIVPSPDRERTLDYQTNTEGPGFFYKTDRVPIDSWQLWEHHKHDLDQDISSKCSTCSSSRSRSSSSSSSCSSCYHRRARHHHRKKHRRRHLASIPPTPRGRTPTALLHQPHSETSTAATITLPTNAPPIVDPYAPAPNLVKVEKIKDVNSGKDVFIRWIHDETKKEQPSMTTVPQQAYSTKPPDGQQLQLRPYSQPSFRTRGKESPTPVPSDIQHIARIDEHLRKSLQLDDRDIEPRRQTLRSDLIDIVDYEVISGYFEDKYGKKRAVKVNKQQHDHAPIRDYKSLYGDEPITNPTGYIKVKKRRRPQQQAPQQQYVQPLPNSQFLQHNPMRPYTPAFLPRSTFPAQTLTTASLMSRPTMWGQTPIPWQQPLQHIPTMHATTGRIGQQLTSPFWR</sequence>